<dbReference type="AlphaFoldDB" id="A0A9X2HA87"/>
<evidence type="ECO:0000256" key="5">
    <source>
        <dbReference type="ARBA" id="ARBA00022793"/>
    </source>
</evidence>
<dbReference type="NCBIfam" id="NF010372">
    <property type="entry name" value="PRK13798.1"/>
    <property type="match status" value="1"/>
</dbReference>
<evidence type="ECO:0000313" key="9">
    <source>
        <dbReference type="EMBL" id="MCP3425879.1"/>
    </source>
</evidence>
<evidence type="ECO:0000256" key="6">
    <source>
        <dbReference type="ARBA" id="ARBA00023239"/>
    </source>
</evidence>
<organism evidence="9 10">
    <name type="scientific">Rothia santali</name>
    <dbReference type="NCBI Taxonomy" id="2949643"/>
    <lineage>
        <taxon>Bacteria</taxon>
        <taxon>Bacillati</taxon>
        <taxon>Actinomycetota</taxon>
        <taxon>Actinomycetes</taxon>
        <taxon>Micrococcales</taxon>
        <taxon>Micrococcaceae</taxon>
        <taxon>Rothia</taxon>
    </lineage>
</organism>
<proteinExistence type="predicted"/>
<comment type="pathway">
    <text evidence="2">Purine metabolism; urate degradation; (S)-allantoin from urate: step 3/3.</text>
</comment>
<accession>A0A9X2HA87</accession>
<dbReference type="NCBIfam" id="TIGR03180">
    <property type="entry name" value="UraD_2"/>
    <property type="match status" value="1"/>
</dbReference>
<gene>
    <name evidence="9" type="primary">uraD</name>
    <name evidence="9" type="ORF">NBM05_07630</name>
</gene>
<dbReference type="Proteomes" id="UP001139502">
    <property type="component" value="Unassembled WGS sequence"/>
</dbReference>
<evidence type="ECO:0000256" key="7">
    <source>
        <dbReference type="SAM" id="MobiDB-lite"/>
    </source>
</evidence>
<dbReference type="RefSeq" id="WP_254166288.1">
    <property type="nucleotide sequence ID" value="NZ_JANAFB010000015.1"/>
</dbReference>
<dbReference type="Gene3D" id="1.10.3330.10">
    <property type="entry name" value="Oxo-4-hydroxy-4-carboxy-5-ureidoimidazoline decarboxylase"/>
    <property type="match status" value="1"/>
</dbReference>
<keyword evidence="6 9" id="KW-0456">Lyase</keyword>
<dbReference type="InterPro" id="IPR036778">
    <property type="entry name" value="OHCU_decarboxylase_sf"/>
</dbReference>
<dbReference type="InterPro" id="IPR017595">
    <property type="entry name" value="OHCU_decarboxylase-2"/>
</dbReference>
<comment type="catalytic activity">
    <reaction evidence="1">
        <text>5-hydroxy-2-oxo-4-ureido-2,5-dihydro-1H-imidazole-5-carboxylate + H(+) = (S)-allantoin + CO2</text>
        <dbReference type="Rhea" id="RHEA:26301"/>
        <dbReference type="ChEBI" id="CHEBI:15378"/>
        <dbReference type="ChEBI" id="CHEBI:15678"/>
        <dbReference type="ChEBI" id="CHEBI:16526"/>
        <dbReference type="ChEBI" id="CHEBI:58639"/>
        <dbReference type="EC" id="4.1.1.97"/>
    </reaction>
</comment>
<dbReference type="PANTHER" id="PTHR43466:SF1">
    <property type="entry name" value="2-OXO-4-HYDROXY-4-CARBOXY-5-UREIDOIMIDAZOLINE DECARBOXYLASE-RELATED"/>
    <property type="match status" value="1"/>
</dbReference>
<protein>
    <recommendedName>
        <fullName evidence="3">2-oxo-4-hydroxy-4-carboxy-5-ureidoimidazoline decarboxylase</fullName>
        <ecNumber evidence="3">4.1.1.97</ecNumber>
    </recommendedName>
</protein>
<dbReference type="InterPro" id="IPR018020">
    <property type="entry name" value="OHCU_decarboxylase"/>
</dbReference>
<dbReference type="GO" id="GO:0019628">
    <property type="term" value="P:urate catabolic process"/>
    <property type="evidence" value="ECO:0007669"/>
    <property type="project" value="TreeGrafter"/>
</dbReference>
<evidence type="ECO:0000256" key="4">
    <source>
        <dbReference type="ARBA" id="ARBA00022631"/>
    </source>
</evidence>
<feature type="region of interest" description="Disordered" evidence="7">
    <location>
        <begin position="66"/>
        <end position="86"/>
    </location>
</feature>
<dbReference type="GO" id="GO:0006144">
    <property type="term" value="P:purine nucleobase metabolic process"/>
    <property type="evidence" value="ECO:0007669"/>
    <property type="project" value="UniProtKB-KW"/>
</dbReference>
<keyword evidence="5" id="KW-0210">Decarboxylase</keyword>
<dbReference type="EC" id="4.1.1.97" evidence="3"/>
<dbReference type="SUPFAM" id="SSF158694">
    <property type="entry name" value="UraD-Like"/>
    <property type="match status" value="1"/>
</dbReference>
<dbReference type="Pfam" id="PF09349">
    <property type="entry name" value="OHCU_decarbox"/>
    <property type="match status" value="1"/>
</dbReference>
<keyword evidence="10" id="KW-1185">Reference proteome</keyword>
<sequence length="164" mass="17894">MQLEEFNALDAREADAVVRPCVDVDRWVAEVLEGRPYDSVDGLLDAAGQAASPFTGEEVEGALAHHPRIGQRAEGGSAEASLSRSEQAGVGIDAEVTERLRAGNLAYEERFGRVFLIRAAGRDAEEILAELTRRLENTEEEETPIVAEQLRQIAVLRLEGIVAR</sequence>
<dbReference type="EMBL" id="JANAFB010000015">
    <property type="protein sequence ID" value="MCP3425879.1"/>
    <property type="molecule type" value="Genomic_DNA"/>
</dbReference>
<keyword evidence="4" id="KW-0659">Purine metabolism</keyword>
<name>A0A9X2HA87_9MICC</name>
<dbReference type="PANTHER" id="PTHR43466">
    <property type="entry name" value="2-OXO-4-HYDROXY-4-CARBOXY-5-UREIDOIMIDAZOLINE DECARBOXYLASE-RELATED"/>
    <property type="match status" value="1"/>
</dbReference>
<feature type="domain" description="Oxo-4-hydroxy-4-carboxy-5-ureidoimidazoline decarboxylase" evidence="8">
    <location>
        <begin position="7"/>
        <end position="159"/>
    </location>
</feature>
<evidence type="ECO:0000256" key="3">
    <source>
        <dbReference type="ARBA" id="ARBA00012257"/>
    </source>
</evidence>
<dbReference type="GO" id="GO:0051997">
    <property type="term" value="F:2-oxo-4-hydroxy-4-carboxy-5-ureidoimidazoline decarboxylase activity"/>
    <property type="evidence" value="ECO:0007669"/>
    <property type="project" value="UniProtKB-EC"/>
</dbReference>
<evidence type="ECO:0000256" key="2">
    <source>
        <dbReference type="ARBA" id="ARBA00004754"/>
    </source>
</evidence>
<evidence type="ECO:0000259" key="8">
    <source>
        <dbReference type="Pfam" id="PF09349"/>
    </source>
</evidence>
<comment type="caution">
    <text evidence="9">The sequence shown here is derived from an EMBL/GenBank/DDBJ whole genome shotgun (WGS) entry which is preliminary data.</text>
</comment>
<evidence type="ECO:0000313" key="10">
    <source>
        <dbReference type="Proteomes" id="UP001139502"/>
    </source>
</evidence>
<evidence type="ECO:0000256" key="1">
    <source>
        <dbReference type="ARBA" id="ARBA00001163"/>
    </source>
</evidence>
<reference evidence="9" key="1">
    <citation type="submission" date="2022-06" db="EMBL/GenBank/DDBJ databases">
        <title>Rothia sp. isolated from sandalwood seedling.</title>
        <authorList>
            <person name="Tuikhar N."/>
            <person name="Kirdat K."/>
            <person name="Thorat V."/>
            <person name="Swetha P."/>
            <person name="Padma S."/>
            <person name="Sundararaj R."/>
            <person name="Yadav A."/>
        </authorList>
    </citation>
    <scope>NUCLEOTIDE SEQUENCE</scope>
    <source>
        <strain evidence="9">AR01</strain>
    </source>
</reference>